<keyword evidence="4" id="KW-1185">Reference proteome</keyword>
<dbReference type="AlphaFoldDB" id="A0A0K1JPA0"/>
<sequence>MTLSSTGRRTTALLAISFAAVLLAGCRDEAPAAAPPSSTAPTSATSAAPSPTKAAIDTTDPGNLVRASQISAGRAANGHAVTWSRSSGGEITRLDVRGRTDGANQEATVNSSLAGICTTRTAGRGRFVKGDYTFWSKNHADRAREVAGKWAPETDEGARKPEVVTLRFVINSLETLYASTPMSSSTMSVTPVTYASQQALRVAARDPAANLSITVTATPDHLPLQVISPSVRVTYSEWNTVPAYAAPPVADQLPQGEAADLLSHLPK</sequence>
<dbReference type="Proteomes" id="UP000066480">
    <property type="component" value="Chromosome"/>
</dbReference>
<reference evidence="3 4" key="1">
    <citation type="submission" date="2015-03" db="EMBL/GenBank/DDBJ databases">
        <title>Luteipulveratus halotolerans sp. nov., a novel actinobacterium (Dermacoccaceae) from Sarawak, Malaysia.</title>
        <authorList>
            <person name="Juboi H."/>
            <person name="Basik A."/>
            <person name="Shamsul S.S."/>
            <person name="Arnold P."/>
            <person name="Schmitt E.K."/>
            <person name="Sanglier J.-J."/>
            <person name="Yeo T."/>
        </authorList>
    </citation>
    <scope>NUCLEOTIDE SEQUENCE [LARGE SCALE GENOMIC DNA]</scope>
    <source>
        <strain evidence="3 4">MN07-A0370</strain>
    </source>
</reference>
<proteinExistence type="predicted"/>
<evidence type="ECO:0000313" key="4">
    <source>
        <dbReference type="Proteomes" id="UP000066480"/>
    </source>
</evidence>
<evidence type="ECO:0000256" key="1">
    <source>
        <dbReference type="SAM" id="MobiDB-lite"/>
    </source>
</evidence>
<dbReference type="KEGG" id="lmoi:VV02_25385"/>
<dbReference type="PATRIC" id="fig|571913.6.peg.5144"/>
<organism evidence="3 4">
    <name type="scientific">Luteipulveratus mongoliensis</name>
    <dbReference type="NCBI Taxonomy" id="571913"/>
    <lineage>
        <taxon>Bacteria</taxon>
        <taxon>Bacillati</taxon>
        <taxon>Actinomycetota</taxon>
        <taxon>Actinomycetes</taxon>
        <taxon>Micrococcales</taxon>
        <taxon>Dermacoccaceae</taxon>
        <taxon>Luteipulveratus</taxon>
    </lineage>
</organism>
<accession>A0A0K1JPA0</accession>
<feature type="region of interest" description="Disordered" evidence="1">
    <location>
        <begin position="30"/>
        <end position="61"/>
    </location>
</feature>
<gene>
    <name evidence="3" type="ORF">VV02_25385</name>
</gene>
<dbReference type="OrthoDB" id="4312411at2"/>
<evidence type="ECO:0000256" key="2">
    <source>
        <dbReference type="SAM" id="SignalP"/>
    </source>
</evidence>
<dbReference type="STRING" id="571913.VV02_25385"/>
<evidence type="ECO:0000313" key="3">
    <source>
        <dbReference type="EMBL" id="AKU18400.1"/>
    </source>
</evidence>
<keyword evidence="2" id="KW-0732">Signal</keyword>
<feature type="compositionally biased region" description="Low complexity" evidence="1">
    <location>
        <begin position="31"/>
        <end position="55"/>
    </location>
</feature>
<dbReference type="EMBL" id="CP011112">
    <property type="protein sequence ID" value="AKU18400.1"/>
    <property type="molecule type" value="Genomic_DNA"/>
</dbReference>
<evidence type="ECO:0008006" key="5">
    <source>
        <dbReference type="Google" id="ProtNLM"/>
    </source>
</evidence>
<dbReference type="RefSeq" id="WP_052596181.1">
    <property type="nucleotide sequence ID" value="NZ_CP011112.1"/>
</dbReference>
<feature type="chain" id="PRO_5039471053" description="Lipoprotein" evidence="2">
    <location>
        <begin position="25"/>
        <end position="267"/>
    </location>
</feature>
<feature type="signal peptide" evidence="2">
    <location>
        <begin position="1"/>
        <end position="24"/>
    </location>
</feature>
<protein>
    <recommendedName>
        <fullName evidence="5">Lipoprotein</fullName>
    </recommendedName>
</protein>
<name>A0A0K1JPA0_9MICO</name>